<evidence type="ECO:0000259" key="2">
    <source>
        <dbReference type="Pfam" id="PF05225"/>
    </source>
</evidence>
<feature type="domain" description="HTH psq-type" evidence="2">
    <location>
        <begin position="28"/>
        <end position="60"/>
    </location>
</feature>
<protein>
    <recommendedName>
        <fullName evidence="2">HTH psq-type domain-containing protein</fullName>
    </recommendedName>
</protein>
<gene>
    <name evidence="3" type="ORF">ACAOBT_LOCUS34953</name>
</gene>
<evidence type="ECO:0000313" key="3">
    <source>
        <dbReference type="EMBL" id="CAH2015797.1"/>
    </source>
</evidence>
<dbReference type="AlphaFoldDB" id="A0A9P0MMX7"/>
<comment type="caution">
    <text evidence="3">The sequence shown here is derived from an EMBL/GenBank/DDBJ whole genome shotgun (WGS) entry which is preliminary data.</text>
</comment>
<sequence>MFLTLKLKLVLALRFTNIPKLRQYDKSKLQYALSDIQNGTESYRTAENKYGIPKSTLEFQLKHPSHKETLGPPPILTSEEEALLLDKR</sequence>
<keyword evidence="4" id="KW-1185">Reference proteome</keyword>
<dbReference type="OrthoDB" id="6756758at2759"/>
<dbReference type="GO" id="GO:0005634">
    <property type="term" value="C:nucleus"/>
    <property type="evidence" value="ECO:0007669"/>
    <property type="project" value="UniProtKB-SubCell"/>
</dbReference>
<dbReference type="SUPFAM" id="SSF46689">
    <property type="entry name" value="Homeodomain-like"/>
    <property type="match status" value="1"/>
</dbReference>
<dbReference type="InterPro" id="IPR009057">
    <property type="entry name" value="Homeodomain-like_sf"/>
</dbReference>
<dbReference type="Pfam" id="PF05225">
    <property type="entry name" value="HTH_psq"/>
    <property type="match status" value="1"/>
</dbReference>
<dbReference type="Proteomes" id="UP001152888">
    <property type="component" value="Unassembled WGS sequence"/>
</dbReference>
<proteinExistence type="predicted"/>
<reference evidence="3" key="1">
    <citation type="submission" date="2022-03" db="EMBL/GenBank/DDBJ databases">
        <authorList>
            <person name="Sayadi A."/>
        </authorList>
    </citation>
    <scope>NUCLEOTIDE SEQUENCE</scope>
</reference>
<name>A0A9P0MMX7_ACAOB</name>
<organism evidence="3 4">
    <name type="scientific">Acanthoscelides obtectus</name>
    <name type="common">Bean weevil</name>
    <name type="synonym">Bruchus obtectus</name>
    <dbReference type="NCBI Taxonomy" id="200917"/>
    <lineage>
        <taxon>Eukaryota</taxon>
        <taxon>Metazoa</taxon>
        <taxon>Ecdysozoa</taxon>
        <taxon>Arthropoda</taxon>
        <taxon>Hexapoda</taxon>
        <taxon>Insecta</taxon>
        <taxon>Pterygota</taxon>
        <taxon>Neoptera</taxon>
        <taxon>Endopterygota</taxon>
        <taxon>Coleoptera</taxon>
        <taxon>Polyphaga</taxon>
        <taxon>Cucujiformia</taxon>
        <taxon>Chrysomeloidea</taxon>
        <taxon>Chrysomelidae</taxon>
        <taxon>Bruchinae</taxon>
        <taxon>Bruchini</taxon>
        <taxon>Acanthoscelides</taxon>
    </lineage>
</organism>
<evidence type="ECO:0000313" key="4">
    <source>
        <dbReference type="Proteomes" id="UP001152888"/>
    </source>
</evidence>
<evidence type="ECO:0000256" key="1">
    <source>
        <dbReference type="ARBA" id="ARBA00004123"/>
    </source>
</evidence>
<dbReference type="InterPro" id="IPR007889">
    <property type="entry name" value="HTH_Psq"/>
</dbReference>
<dbReference type="EMBL" id="CAKOFQ010008751">
    <property type="protein sequence ID" value="CAH2015797.1"/>
    <property type="molecule type" value="Genomic_DNA"/>
</dbReference>
<comment type="subcellular location">
    <subcellularLocation>
        <location evidence="1">Nucleus</location>
    </subcellularLocation>
</comment>
<dbReference type="Gene3D" id="1.10.10.60">
    <property type="entry name" value="Homeodomain-like"/>
    <property type="match status" value="1"/>
</dbReference>
<dbReference type="GO" id="GO:0003677">
    <property type="term" value="F:DNA binding"/>
    <property type="evidence" value="ECO:0007669"/>
    <property type="project" value="InterPro"/>
</dbReference>
<accession>A0A9P0MMX7</accession>